<dbReference type="SMART" id="SM00271">
    <property type="entry name" value="DnaJ"/>
    <property type="match status" value="1"/>
</dbReference>
<accession>A0ABW8D941</accession>
<dbReference type="Pfam" id="PF00226">
    <property type="entry name" value="DnaJ"/>
    <property type="match status" value="1"/>
</dbReference>
<evidence type="ECO:0000259" key="4">
    <source>
        <dbReference type="PROSITE" id="PS50076"/>
    </source>
</evidence>
<feature type="region of interest" description="Disordered" evidence="3">
    <location>
        <begin position="217"/>
        <end position="239"/>
    </location>
</feature>
<feature type="domain" description="J" evidence="4">
    <location>
        <begin position="19"/>
        <end position="101"/>
    </location>
</feature>
<dbReference type="Proteomes" id="UP001615550">
    <property type="component" value="Unassembled WGS sequence"/>
</dbReference>
<dbReference type="PROSITE" id="PS50076">
    <property type="entry name" value="DNAJ_2"/>
    <property type="match status" value="1"/>
</dbReference>
<keyword evidence="6" id="KW-1185">Reference proteome</keyword>
<feature type="coiled-coil region" evidence="2">
    <location>
        <begin position="252"/>
        <end position="321"/>
    </location>
</feature>
<comment type="caution">
    <text evidence="5">The sequence shown here is derived from an EMBL/GenBank/DDBJ whole genome shotgun (WGS) entry which is preliminary data.</text>
</comment>
<evidence type="ECO:0000313" key="5">
    <source>
        <dbReference type="EMBL" id="MFJ1269214.1"/>
    </source>
</evidence>
<dbReference type="InterPro" id="IPR036869">
    <property type="entry name" value="J_dom_sf"/>
</dbReference>
<evidence type="ECO:0000256" key="2">
    <source>
        <dbReference type="SAM" id="Coils"/>
    </source>
</evidence>
<sequence length="334" mass="38882">MRFTEKYYLGNLKDRTLYDFASMFGIGNIENYVKSNDFQLTTEDEQLVTKNYRSLSLTYHPDKNSSPDKNSLEYTEIFKIIQNGYGIIMDNTQRTKYFQDVQALYASQRLSSPSSTLVKKASDLERLYQNELIAKNQLLHTNKLLLSKIAELEKTNSKLVAESPQIALEENKRLQSTIIEKEGKISDLEKSFEVMKTAKDAMFARYDSLYKQLQSSSALNQSKSNTTKRKHEEMETAPSKLRATITQHQERIKKLEPEVSGLKKKVELLEENEQGLLQQKQIAEEKHTQSLLQYKQLADARNTLVDEYNKLKEEYYKLKETPLESTKQNKYTMF</sequence>
<name>A0ABW8D941_9GAMM</name>
<proteinExistence type="predicted"/>
<dbReference type="SUPFAM" id="SSF46565">
    <property type="entry name" value="Chaperone J-domain"/>
    <property type="match status" value="1"/>
</dbReference>
<organism evidence="5 6">
    <name type="scientific">Legionella lytica</name>
    <dbReference type="NCBI Taxonomy" id="96232"/>
    <lineage>
        <taxon>Bacteria</taxon>
        <taxon>Pseudomonadati</taxon>
        <taxon>Pseudomonadota</taxon>
        <taxon>Gammaproteobacteria</taxon>
        <taxon>Legionellales</taxon>
        <taxon>Legionellaceae</taxon>
        <taxon>Legionella</taxon>
    </lineage>
</organism>
<dbReference type="Gene3D" id="1.10.287.110">
    <property type="entry name" value="DnaJ domain"/>
    <property type="match status" value="1"/>
</dbReference>
<dbReference type="RefSeq" id="WP_400188037.1">
    <property type="nucleotide sequence ID" value="NZ_JBGORX010000004.1"/>
</dbReference>
<keyword evidence="1" id="KW-0143">Chaperone</keyword>
<evidence type="ECO:0000256" key="1">
    <source>
        <dbReference type="ARBA" id="ARBA00023186"/>
    </source>
</evidence>
<dbReference type="CDD" id="cd06257">
    <property type="entry name" value="DnaJ"/>
    <property type="match status" value="1"/>
</dbReference>
<feature type="coiled-coil region" evidence="2">
    <location>
        <begin position="135"/>
        <end position="191"/>
    </location>
</feature>
<dbReference type="InterPro" id="IPR001623">
    <property type="entry name" value="DnaJ_domain"/>
</dbReference>
<evidence type="ECO:0000313" key="6">
    <source>
        <dbReference type="Proteomes" id="UP001615550"/>
    </source>
</evidence>
<reference evidence="5 6" key="1">
    <citation type="submission" date="2024-08" db="EMBL/GenBank/DDBJ databases">
        <title>Draft Genome Sequence of Legionella lytica strain DSB2004, Isolated From a Fire Sprinkler System.</title>
        <authorList>
            <person name="Everhart A.D."/>
            <person name="Kidane D.T."/>
            <person name="Farone A.L."/>
            <person name="Farone M.B."/>
        </authorList>
    </citation>
    <scope>NUCLEOTIDE SEQUENCE [LARGE SCALE GENOMIC DNA]</scope>
    <source>
        <strain evidence="5 6">DSB2004</strain>
    </source>
</reference>
<dbReference type="EMBL" id="JBGORX010000004">
    <property type="protein sequence ID" value="MFJ1269214.1"/>
    <property type="molecule type" value="Genomic_DNA"/>
</dbReference>
<keyword evidence="2" id="KW-0175">Coiled coil</keyword>
<gene>
    <name evidence="5" type="ORF">ACD661_11665</name>
</gene>
<evidence type="ECO:0000256" key="3">
    <source>
        <dbReference type="SAM" id="MobiDB-lite"/>
    </source>
</evidence>
<protein>
    <submittedName>
        <fullName evidence="5">DnaJ domain-containing protein</fullName>
    </submittedName>
</protein>